<dbReference type="SMART" id="SM00129">
    <property type="entry name" value="KISc"/>
    <property type="match status" value="1"/>
</dbReference>
<dbReference type="Pfam" id="PF00225">
    <property type="entry name" value="Kinesin"/>
    <property type="match status" value="1"/>
</dbReference>
<evidence type="ECO:0000256" key="1">
    <source>
        <dbReference type="ARBA" id="ARBA00010899"/>
    </source>
</evidence>
<name>A0A6I9S703_ELAGV</name>
<dbReference type="PANTHER" id="PTHR47972">
    <property type="entry name" value="KINESIN-LIKE PROTEIN KLP-3"/>
    <property type="match status" value="1"/>
</dbReference>
<feature type="region of interest" description="Disordered" evidence="9">
    <location>
        <begin position="862"/>
        <end position="884"/>
    </location>
</feature>
<dbReference type="FunFam" id="3.40.850.10:FF:000074">
    <property type="entry name" value="p-loop containing nucleoside triphosphate hydrolase superfamily protein"/>
    <property type="match status" value="1"/>
</dbReference>
<dbReference type="GeneID" id="105057265"/>
<comment type="similarity">
    <text evidence="1">Belongs to the TRAFAC class myosin-kinesin ATPase superfamily. Kinesin family. KIN-14 subfamily.</text>
</comment>
<keyword evidence="2" id="KW-0493">Microtubule</keyword>
<dbReference type="GO" id="GO:0008017">
    <property type="term" value="F:microtubule binding"/>
    <property type="evidence" value="ECO:0007669"/>
    <property type="project" value="InterPro"/>
</dbReference>
<dbReference type="RefSeq" id="XP_010938123.1">
    <property type="nucleotide sequence ID" value="XM_010939821.2"/>
</dbReference>
<dbReference type="InterPro" id="IPR027640">
    <property type="entry name" value="Kinesin-like_fam"/>
</dbReference>
<dbReference type="InterPro" id="IPR001752">
    <property type="entry name" value="Kinesin_motor_dom"/>
</dbReference>
<dbReference type="OrthoDB" id="3176171at2759"/>
<feature type="compositionally biased region" description="Polar residues" evidence="9">
    <location>
        <begin position="809"/>
        <end position="820"/>
    </location>
</feature>
<dbReference type="Proteomes" id="UP000504607">
    <property type="component" value="Chromosome 14"/>
</dbReference>
<feature type="coiled-coil region" evidence="8">
    <location>
        <begin position="79"/>
        <end position="113"/>
    </location>
</feature>
<dbReference type="PANTHER" id="PTHR47972:SF23">
    <property type="entry name" value="KINESIN MOTOR DOMAIN-CONTAINING PROTEIN"/>
    <property type="match status" value="1"/>
</dbReference>
<dbReference type="Gene3D" id="3.40.850.10">
    <property type="entry name" value="Kinesin motor domain"/>
    <property type="match status" value="1"/>
</dbReference>
<dbReference type="GO" id="GO:0005874">
    <property type="term" value="C:microtubule"/>
    <property type="evidence" value="ECO:0007669"/>
    <property type="project" value="UniProtKB-KW"/>
</dbReference>
<evidence type="ECO:0000256" key="7">
    <source>
        <dbReference type="PROSITE-ProRule" id="PRU00283"/>
    </source>
</evidence>
<protein>
    <submittedName>
        <fullName evidence="12 13">Kinesin-like protein KIN-14B isoform X1</fullName>
    </submittedName>
</protein>
<feature type="binding site" evidence="7">
    <location>
        <begin position="193"/>
        <end position="200"/>
    </location>
    <ligand>
        <name>ATP</name>
        <dbReference type="ChEBI" id="CHEBI:30616"/>
    </ligand>
</feature>
<dbReference type="GO" id="GO:0003777">
    <property type="term" value="F:microtubule motor activity"/>
    <property type="evidence" value="ECO:0007669"/>
    <property type="project" value="InterPro"/>
</dbReference>
<keyword evidence="5 8" id="KW-0175">Coiled coil</keyword>
<dbReference type="GO" id="GO:0007018">
    <property type="term" value="P:microtubule-based movement"/>
    <property type="evidence" value="ECO:0007669"/>
    <property type="project" value="InterPro"/>
</dbReference>
<evidence type="ECO:0000256" key="8">
    <source>
        <dbReference type="SAM" id="Coils"/>
    </source>
</evidence>
<dbReference type="AlphaFoldDB" id="A0A6I9S703"/>
<dbReference type="RefSeq" id="XP_010938122.1">
    <property type="nucleotide sequence ID" value="XM_010939820.3"/>
</dbReference>
<dbReference type="PROSITE" id="PS50067">
    <property type="entry name" value="KINESIN_MOTOR_2"/>
    <property type="match status" value="1"/>
</dbReference>
<reference evidence="12 13" key="1">
    <citation type="submission" date="2025-04" db="UniProtKB">
        <authorList>
            <consortium name="RefSeq"/>
        </authorList>
    </citation>
    <scope>IDENTIFICATION</scope>
</reference>
<evidence type="ECO:0000256" key="9">
    <source>
        <dbReference type="SAM" id="MobiDB-lite"/>
    </source>
</evidence>
<evidence type="ECO:0000256" key="4">
    <source>
        <dbReference type="ARBA" id="ARBA00022840"/>
    </source>
</evidence>
<gene>
    <name evidence="12 13" type="primary">LOC105057265</name>
</gene>
<keyword evidence="3 7" id="KW-0547">Nucleotide-binding</keyword>
<keyword evidence="4 7" id="KW-0067">ATP-binding</keyword>
<feature type="region of interest" description="Disordered" evidence="9">
    <location>
        <begin position="799"/>
        <end position="820"/>
    </location>
</feature>
<sequence length="932" mass="105425">MDEIYEGKKRSKSIRSLSKSIQSLVGFNKNLTPTWVDSVSRIIKDLSSAKLAGDSRKKGLVLDRVENVGRSDAETDASVLKIRDEIACLNAQLNQLNLEKRQALNDFLDLKGNIRVFCRTRPFLPRENGGYERSVLTSDSTNVFLRIAENKSKQYSFDKVFHQQSTQEEVFSEIEPVIKSALDGYNVCIFAYGQTGTGKTYTMEGRPDNPGAVPRGIEKLFEQASESNFRFLFSFSMLEIYMGNLRDLLVPRSKRLRVHKAPSLSIQTSPDGGIEIEKLVAIKVSNYEQVKRLYELGSRFRSTASTQANSTSSRSHCLTRITLTSLGVPERRRETNKIWMVDLGGSERLLKTKASGRRLEEGKAINLSLSALGDVISALQSKKPHVPYRNSKLTQVLRDSLGSDSKTLMLVHVSPKEEDLCESICSLGFATRVRSIHLESEEPTEERAKKEVAMSELLQKVKQLENEHQHVRRDMETLHERLRILTGSESLNDCHLEFSYLSTEELQSNGPINAQNVPDFSGDSASLPRYMRPTISSQKKTDLDHQNFLNTRKKPPVPPKRRPASVYAESITSRAKDVAWQSECGSEHSISTTSCMNWRNSTDDGTECSQGASDYEIKKVIFPEQEKSPRSMVTSLSQGSVSESESLQAEKINEKKHLVIDSWLHLQMKEQISAYTHQGKRVLANPIEKRSDRCNKRNLERKNDQAEMLGGVTTRKLTVSNKHVNEFTDELKLYDTTELFGEAMSPEKSLKNMAMDERDSFSVDSSFDMTQTKYYMNKDYDQTAEKLKLSPEHQEEFTESTTEVEVDNESSITQAQTPVSKENTISVESYTQEFCGSQKKMEDAEEPCLYFRRARRTLFTDNDLPTTDHKNAATENPAVNGTSFKDEEDCTGNTGIHQQFRQTLQMLWASALLGLGIHSLGYGHDFFHGLMF</sequence>
<dbReference type="GO" id="GO:0005524">
    <property type="term" value="F:ATP binding"/>
    <property type="evidence" value="ECO:0007669"/>
    <property type="project" value="UniProtKB-UniRule"/>
</dbReference>
<dbReference type="InterPro" id="IPR036961">
    <property type="entry name" value="Kinesin_motor_dom_sf"/>
</dbReference>
<evidence type="ECO:0000313" key="11">
    <source>
        <dbReference type="Proteomes" id="UP000504607"/>
    </source>
</evidence>
<feature type="compositionally biased region" description="Polar residues" evidence="9">
    <location>
        <begin position="873"/>
        <end position="883"/>
    </location>
</feature>
<evidence type="ECO:0000256" key="2">
    <source>
        <dbReference type="ARBA" id="ARBA00022701"/>
    </source>
</evidence>
<proteinExistence type="inferred from homology"/>
<dbReference type="SUPFAM" id="SSF52540">
    <property type="entry name" value="P-loop containing nucleoside triphosphate hydrolases"/>
    <property type="match status" value="1"/>
</dbReference>
<evidence type="ECO:0000313" key="12">
    <source>
        <dbReference type="RefSeq" id="XP_010938122.1"/>
    </source>
</evidence>
<evidence type="ECO:0000313" key="13">
    <source>
        <dbReference type="RefSeq" id="XP_010938123.1"/>
    </source>
</evidence>
<organism evidence="11 13">
    <name type="scientific">Elaeis guineensis var. tenera</name>
    <name type="common">Oil palm</name>
    <dbReference type="NCBI Taxonomy" id="51953"/>
    <lineage>
        <taxon>Eukaryota</taxon>
        <taxon>Viridiplantae</taxon>
        <taxon>Streptophyta</taxon>
        <taxon>Embryophyta</taxon>
        <taxon>Tracheophyta</taxon>
        <taxon>Spermatophyta</taxon>
        <taxon>Magnoliopsida</taxon>
        <taxon>Liliopsida</taxon>
        <taxon>Arecaceae</taxon>
        <taxon>Arecoideae</taxon>
        <taxon>Cocoseae</taxon>
        <taxon>Elaeidinae</taxon>
        <taxon>Elaeis</taxon>
    </lineage>
</organism>
<keyword evidence="11" id="KW-1185">Reference proteome</keyword>
<dbReference type="InterPro" id="IPR027417">
    <property type="entry name" value="P-loop_NTPase"/>
</dbReference>
<feature type="domain" description="Kinesin motor" evidence="10">
    <location>
        <begin position="113"/>
        <end position="436"/>
    </location>
</feature>
<evidence type="ECO:0000256" key="6">
    <source>
        <dbReference type="ARBA" id="ARBA00023175"/>
    </source>
</evidence>
<evidence type="ECO:0000256" key="3">
    <source>
        <dbReference type="ARBA" id="ARBA00022741"/>
    </source>
</evidence>
<dbReference type="PRINTS" id="PR00380">
    <property type="entry name" value="KINESINHEAVY"/>
</dbReference>
<keyword evidence="6 7" id="KW-0505">Motor protein</keyword>
<accession>A0A6I9S703</accession>
<evidence type="ECO:0000256" key="5">
    <source>
        <dbReference type="ARBA" id="ARBA00023054"/>
    </source>
</evidence>
<dbReference type="KEGG" id="egu:105057265"/>
<evidence type="ECO:0000259" key="10">
    <source>
        <dbReference type="PROSITE" id="PS50067"/>
    </source>
</evidence>
<feature type="coiled-coil region" evidence="8">
    <location>
        <begin position="447"/>
        <end position="481"/>
    </location>
</feature>